<keyword evidence="8" id="KW-1133">Transmembrane helix</keyword>
<feature type="domain" description="Radical SAM core" evidence="10">
    <location>
        <begin position="174"/>
        <end position="399"/>
    </location>
</feature>
<dbReference type="SFLD" id="SFLDG01082">
    <property type="entry name" value="B12-binding_domain_containing"/>
    <property type="match status" value="1"/>
</dbReference>
<evidence type="ECO:0000256" key="5">
    <source>
        <dbReference type="ARBA" id="ARBA00022723"/>
    </source>
</evidence>
<dbReference type="PANTHER" id="PTHR43409">
    <property type="entry name" value="ANAEROBIC MAGNESIUM-PROTOPORPHYRIN IX MONOMETHYL ESTER CYCLASE-RELATED"/>
    <property type="match status" value="1"/>
</dbReference>
<dbReference type="InterPro" id="IPR051198">
    <property type="entry name" value="BchE-like"/>
</dbReference>
<dbReference type="SFLD" id="SFLDS00029">
    <property type="entry name" value="Radical_SAM"/>
    <property type="match status" value="1"/>
</dbReference>
<organism evidence="11 12">
    <name type="scientific">Desulfobulbus oralis</name>
    <dbReference type="NCBI Taxonomy" id="1986146"/>
    <lineage>
        <taxon>Bacteria</taxon>
        <taxon>Pseudomonadati</taxon>
        <taxon>Thermodesulfobacteriota</taxon>
        <taxon>Desulfobulbia</taxon>
        <taxon>Desulfobulbales</taxon>
        <taxon>Desulfobulbaceae</taxon>
        <taxon>Desulfobulbus</taxon>
    </lineage>
</organism>
<dbReference type="GO" id="GO:0046872">
    <property type="term" value="F:metal ion binding"/>
    <property type="evidence" value="ECO:0007669"/>
    <property type="project" value="UniProtKB-KW"/>
</dbReference>
<proteinExistence type="predicted"/>
<dbReference type="InterPro" id="IPR006158">
    <property type="entry name" value="Cobalamin-bd"/>
</dbReference>
<keyword evidence="12" id="KW-1185">Reference proteome</keyword>
<evidence type="ECO:0000313" key="11">
    <source>
        <dbReference type="EMBL" id="AVD70868.1"/>
    </source>
</evidence>
<dbReference type="SFLD" id="SFLDG01123">
    <property type="entry name" value="methyltransferase_(Class_B)"/>
    <property type="match status" value="1"/>
</dbReference>
<keyword evidence="7" id="KW-0411">Iron-sulfur</keyword>
<keyword evidence="4" id="KW-0949">S-adenosyl-L-methionine</keyword>
<keyword evidence="3" id="KW-0808">Transferase</keyword>
<feature type="transmembrane region" description="Helical" evidence="8">
    <location>
        <begin position="530"/>
        <end position="548"/>
    </location>
</feature>
<evidence type="ECO:0000256" key="1">
    <source>
        <dbReference type="ARBA" id="ARBA00001966"/>
    </source>
</evidence>
<dbReference type="EMBL" id="CP021255">
    <property type="protein sequence ID" value="AVD70868.1"/>
    <property type="molecule type" value="Genomic_DNA"/>
</dbReference>
<dbReference type="CDD" id="cd02068">
    <property type="entry name" value="radical_SAM_B12_BD"/>
    <property type="match status" value="1"/>
</dbReference>
<dbReference type="GO" id="GO:0031419">
    <property type="term" value="F:cobalamin binding"/>
    <property type="evidence" value="ECO:0007669"/>
    <property type="project" value="InterPro"/>
</dbReference>
<evidence type="ECO:0000256" key="6">
    <source>
        <dbReference type="ARBA" id="ARBA00023004"/>
    </source>
</evidence>
<evidence type="ECO:0000256" key="4">
    <source>
        <dbReference type="ARBA" id="ARBA00022691"/>
    </source>
</evidence>
<dbReference type="InterPro" id="IPR006638">
    <property type="entry name" value="Elp3/MiaA/NifB-like_rSAM"/>
</dbReference>
<feature type="transmembrane region" description="Helical" evidence="8">
    <location>
        <begin position="560"/>
        <end position="580"/>
    </location>
</feature>
<sequence length="600" mass="66805">MKIALIAMSGIRVCDRELLNMGLTLPGFVERSKVIASLPSLGLLTLAGMTPSRHHVAYIEVDRLTAEDGIRQQLDSCDLIAISSYSAQIGEAYALADELRQAGKQVVIGGIHATTLPAEAKEHCDAVLVGEGELSWSAVLRDAEAGALQPYYKTEGAEFDLQDAPMPAFELLDIGRYNRLTVQTSRGCPHRCAFCASSILLTKQYKQKPAARVLAEIDRIKALWEHPFIEFADDNTFVNKAYWKELLPELKKRNIRWFTETDVSLAQDGELLHLMRESGCAQVLIGFESPTAPALQELETRRNWKYRQQAGYREAIATIQSHGISVNGCFVLGLDSHDQTIFDEVYDFVMDSGLHEVQITLQTPFPGTPLYAALHRENRIISPNAWEKCTLFDINFVPRRMTVAELSQGFKRLTARLYSEEATKARRAHFKGQLRALVKQKGATGSPGNAAFLPEHALWSSGARHCDAAFESALFQALLKNKDTVNAMHGHRISQIFYLAALYDGLLGLAFLLAPYGIYGWVGVEPPNHIGYVQFPALLLLVFAWMFFQIARAPLQRRLLIPYGIGLKAAYVLVVLGHWLTAGIPDPSNSPDHFPHRHRG</sequence>
<evidence type="ECO:0000256" key="3">
    <source>
        <dbReference type="ARBA" id="ARBA00022679"/>
    </source>
</evidence>
<dbReference type="GO" id="GO:0003824">
    <property type="term" value="F:catalytic activity"/>
    <property type="evidence" value="ECO:0007669"/>
    <property type="project" value="InterPro"/>
</dbReference>
<accession>A0A2L1GMJ7</accession>
<gene>
    <name evidence="11" type="ORF">CAY53_04720</name>
</gene>
<name>A0A2L1GMJ7_9BACT</name>
<dbReference type="InterPro" id="IPR025274">
    <property type="entry name" value="DUF4070"/>
</dbReference>
<dbReference type="Pfam" id="PF13282">
    <property type="entry name" value="DUF4070"/>
    <property type="match status" value="1"/>
</dbReference>
<keyword evidence="8" id="KW-0812">Transmembrane</keyword>
<dbReference type="InterPro" id="IPR058240">
    <property type="entry name" value="rSAM_sf"/>
</dbReference>
<comment type="cofactor">
    <cofactor evidence="1">
        <name>[4Fe-4S] cluster</name>
        <dbReference type="ChEBI" id="CHEBI:49883"/>
    </cofactor>
</comment>
<dbReference type="SUPFAM" id="SSF102114">
    <property type="entry name" value="Radical SAM enzymes"/>
    <property type="match status" value="1"/>
</dbReference>
<keyword evidence="6" id="KW-0408">Iron</keyword>
<dbReference type="Pfam" id="PF04055">
    <property type="entry name" value="Radical_SAM"/>
    <property type="match status" value="1"/>
</dbReference>
<keyword evidence="5" id="KW-0479">Metal-binding</keyword>
<dbReference type="PANTHER" id="PTHR43409:SF7">
    <property type="entry name" value="BLL1977 PROTEIN"/>
    <property type="match status" value="1"/>
</dbReference>
<dbReference type="GO" id="GO:0051539">
    <property type="term" value="F:4 iron, 4 sulfur cluster binding"/>
    <property type="evidence" value="ECO:0007669"/>
    <property type="project" value="UniProtKB-KW"/>
</dbReference>
<dbReference type="InterPro" id="IPR023404">
    <property type="entry name" value="rSAM_horseshoe"/>
</dbReference>
<evidence type="ECO:0000256" key="2">
    <source>
        <dbReference type="ARBA" id="ARBA00022603"/>
    </source>
</evidence>
<dbReference type="Proteomes" id="UP000239867">
    <property type="component" value="Chromosome"/>
</dbReference>
<evidence type="ECO:0000256" key="7">
    <source>
        <dbReference type="ARBA" id="ARBA00023014"/>
    </source>
</evidence>
<dbReference type="Pfam" id="PF02310">
    <property type="entry name" value="B12-binding"/>
    <property type="match status" value="1"/>
</dbReference>
<dbReference type="KEGG" id="deo:CAY53_04720"/>
<reference evidence="11 12" key="1">
    <citation type="journal article" date="2018" name="MBio">
        <title>Insights into the evolution of host association through the isolation and characterization of a novel human periodontal pathobiont, Desulfobulbus oralis.</title>
        <authorList>
            <person name="Cross K.L."/>
            <person name="Chirania P."/>
            <person name="Xiong W."/>
            <person name="Beall C.J."/>
            <person name="Elkins J.G."/>
            <person name="Giannone R.J."/>
            <person name="Griffen A.L."/>
            <person name="Guss A.M."/>
            <person name="Hettich R.L."/>
            <person name="Joshi S.S."/>
            <person name="Mokrzan E.M."/>
            <person name="Martin R.K."/>
            <person name="Zhulin I.B."/>
            <person name="Leys E.J."/>
            <person name="Podar M."/>
        </authorList>
    </citation>
    <scope>NUCLEOTIDE SEQUENCE [LARGE SCALE GENOMIC DNA]</scope>
    <source>
        <strain evidence="11 12">ORNL</strain>
    </source>
</reference>
<evidence type="ECO:0000259" key="9">
    <source>
        <dbReference type="PROSITE" id="PS51332"/>
    </source>
</evidence>
<dbReference type="PROSITE" id="PS51918">
    <property type="entry name" value="RADICAL_SAM"/>
    <property type="match status" value="1"/>
</dbReference>
<keyword evidence="8" id="KW-0472">Membrane</keyword>
<dbReference type="Gene3D" id="3.40.50.280">
    <property type="entry name" value="Cobalamin-binding domain"/>
    <property type="match status" value="1"/>
</dbReference>
<evidence type="ECO:0000256" key="8">
    <source>
        <dbReference type="SAM" id="Phobius"/>
    </source>
</evidence>
<protein>
    <submittedName>
        <fullName evidence="11">Uncharacterized protein</fullName>
    </submittedName>
</protein>
<feature type="domain" description="B12-binding" evidence="9">
    <location>
        <begin position="26"/>
        <end position="150"/>
    </location>
</feature>
<evidence type="ECO:0000259" key="10">
    <source>
        <dbReference type="PROSITE" id="PS51918"/>
    </source>
</evidence>
<dbReference type="Gene3D" id="3.80.30.20">
    <property type="entry name" value="tm_1862 like domain"/>
    <property type="match status" value="1"/>
</dbReference>
<dbReference type="GO" id="GO:0005829">
    <property type="term" value="C:cytosol"/>
    <property type="evidence" value="ECO:0007669"/>
    <property type="project" value="TreeGrafter"/>
</dbReference>
<feature type="transmembrane region" description="Helical" evidence="8">
    <location>
        <begin position="496"/>
        <end position="518"/>
    </location>
</feature>
<dbReference type="InterPro" id="IPR007197">
    <property type="entry name" value="rSAM"/>
</dbReference>
<dbReference type="PROSITE" id="PS51332">
    <property type="entry name" value="B12_BINDING"/>
    <property type="match status" value="1"/>
</dbReference>
<dbReference type="AlphaFoldDB" id="A0A2L1GMJ7"/>
<evidence type="ECO:0000313" key="12">
    <source>
        <dbReference type="Proteomes" id="UP000239867"/>
    </source>
</evidence>
<dbReference type="SMART" id="SM00729">
    <property type="entry name" value="Elp3"/>
    <property type="match status" value="1"/>
</dbReference>
<dbReference type="OrthoDB" id="9804952at2"/>
<dbReference type="InterPro" id="IPR034466">
    <property type="entry name" value="Methyltransferase_Class_B"/>
</dbReference>
<keyword evidence="2" id="KW-0489">Methyltransferase</keyword>